<evidence type="ECO:0000313" key="1">
    <source>
        <dbReference type="EMBL" id="KAF2535946.1"/>
    </source>
</evidence>
<gene>
    <name evidence="1" type="ORF">F2Q68_00021744</name>
</gene>
<evidence type="ECO:0000313" key="2">
    <source>
        <dbReference type="Proteomes" id="UP000712281"/>
    </source>
</evidence>
<protein>
    <submittedName>
        <fullName evidence="1">Uncharacterized protein</fullName>
    </submittedName>
</protein>
<reference evidence="1" key="1">
    <citation type="submission" date="2019-12" db="EMBL/GenBank/DDBJ databases">
        <title>Genome sequencing and annotation of Brassica cretica.</title>
        <authorList>
            <person name="Studholme D.J."/>
            <person name="Sarris P.F."/>
        </authorList>
    </citation>
    <scope>NUCLEOTIDE SEQUENCE</scope>
    <source>
        <strain evidence="1">PFS-001/15</strain>
        <tissue evidence="1">Leaf</tissue>
    </source>
</reference>
<dbReference type="Proteomes" id="UP000712281">
    <property type="component" value="Unassembled WGS sequence"/>
</dbReference>
<accession>A0A8S9FU40</accession>
<name>A0A8S9FU40_BRACR</name>
<dbReference type="EMBL" id="QGKW02002228">
    <property type="protein sequence ID" value="KAF2535946.1"/>
    <property type="molecule type" value="Genomic_DNA"/>
</dbReference>
<sequence>MHGYEMRPGSEWSAKNWSRSPGELARVTAELAGKSTGNTAELAGQAGSCRSRARRRDFLDVDCNIAEVMILSFKSCESLLFLNLFQRDCPSVLLEDKQKAFQCRRFEVNQHPVADVVSVSLKSDKSASREEAVEEMKDCRSMKQHWRRSTAMPEYGLSMSYGRLKPRSNHKLPEYPWTTRKPIYVIYKTLLTATVSKLSIILFPG</sequence>
<proteinExistence type="predicted"/>
<comment type="caution">
    <text evidence="1">The sequence shown here is derived from an EMBL/GenBank/DDBJ whole genome shotgun (WGS) entry which is preliminary data.</text>
</comment>
<dbReference type="AlphaFoldDB" id="A0A8S9FU40"/>
<organism evidence="1 2">
    <name type="scientific">Brassica cretica</name>
    <name type="common">Mustard</name>
    <dbReference type="NCBI Taxonomy" id="69181"/>
    <lineage>
        <taxon>Eukaryota</taxon>
        <taxon>Viridiplantae</taxon>
        <taxon>Streptophyta</taxon>
        <taxon>Embryophyta</taxon>
        <taxon>Tracheophyta</taxon>
        <taxon>Spermatophyta</taxon>
        <taxon>Magnoliopsida</taxon>
        <taxon>eudicotyledons</taxon>
        <taxon>Gunneridae</taxon>
        <taxon>Pentapetalae</taxon>
        <taxon>rosids</taxon>
        <taxon>malvids</taxon>
        <taxon>Brassicales</taxon>
        <taxon>Brassicaceae</taxon>
        <taxon>Brassiceae</taxon>
        <taxon>Brassica</taxon>
    </lineage>
</organism>